<feature type="compositionally biased region" description="Acidic residues" evidence="11">
    <location>
        <begin position="43"/>
        <end position="53"/>
    </location>
</feature>
<organism evidence="16 17">
    <name type="scientific">Phialemonium thermophilum</name>
    <dbReference type="NCBI Taxonomy" id="223376"/>
    <lineage>
        <taxon>Eukaryota</taxon>
        <taxon>Fungi</taxon>
        <taxon>Dikarya</taxon>
        <taxon>Ascomycota</taxon>
        <taxon>Pezizomycotina</taxon>
        <taxon>Sordariomycetes</taxon>
        <taxon>Sordariomycetidae</taxon>
        <taxon>Cephalothecales</taxon>
        <taxon>Cephalothecaceae</taxon>
        <taxon>Phialemonium</taxon>
    </lineage>
</organism>
<evidence type="ECO:0000256" key="9">
    <source>
        <dbReference type="ARBA" id="ARBA00023118"/>
    </source>
</evidence>
<dbReference type="PROSITE" id="PS50821">
    <property type="entry name" value="PAZ"/>
    <property type="match status" value="1"/>
</dbReference>
<dbReference type="SMART" id="SM00487">
    <property type="entry name" value="DEXDc"/>
    <property type="match status" value="1"/>
</dbReference>
<evidence type="ECO:0000256" key="3">
    <source>
        <dbReference type="ARBA" id="ARBA00022721"/>
    </source>
</evidence>
<evidence type="ECO:0000256" key="1">
    <source>
        <dbReference type="ARBA" id="ARBA00001946"/>
    </source>
</evidence>
<dbReference type="InterPro" id="IPR014001">
    <property type="entry name" value="Helicase_ATP-bd"/>
</dbReference>
<dbReference type="PANTHER" id="PTHR14950:SF62">
    <property type="entry name" value="DICER-LIKE PROTEIN 1"/>
    <property type="match status" value="1"/>
</dbReference>
<dbReference type="Pfam" id="PF00271">
    <property type="entry name" value="Helicase_C"/>
    <property type="match status" value="1"/>
</dbReference>
<gene>
    <name evidence="16" type="ORF">VTK73DRAFT_3508</name>
</gene>
<dbReference type="Proteomes" id="UP001586593">
    <property type="component" value="Unassembled WGS sequence"/>
</dbReference>
<dbReference type="InterPro" id="IPR036389">
    <property type="entry name" value="RNase_III_sf"/>
</dbReference>
<dbReference type="InterPro" id="IPR003100">
    <property type="entry name" value="PAZ_dom"/>
</dbReference>
<feature type="domain" description="RNase III" evidence="12">
    <location>
        <begin position="865"/>
        <end position="1021"/>
    </location>
</feature>
<evidence type="ECO:0000256" key="5">
    <source>
        <dbReference type="ARBA" id="ARBA00022801"/>
    </source>
</evidence>
<dbReference type="Gene3D" id="1.10.1520.10">
    <property type="entry name" value="Ribonuclease III domain"/>
    <property type="match status" value="2"/>
</dbReference>
<comment type="caution">
    <text evidence="16">The sequence shown here is derived from an EMBL/GenBank/DDBJ whole genome shotgun (WGS) entry which is preliminary data.</text>
</comment>
<accession>A0ABR3WYJ8</accession>
<dbReference type="SMART" id="SM00490">
    <property type="entry name" value="HELICc"/>
    <property type="match status" value="1"/>
</dbReference>
<dbReference type="Pfam" id="PF04851">
    <property type="entry name" value="ResIII"/>
    <property type="match status" value="1"/>
</dbReference>
<dbReference type="PROSITE" id="PS51192">
    <property type="entry name" value="HELICASE_ATP_BIND_1"/>
    <property type="match status" value="1"/>
</dbReference>
<evidence type="ECO:0000256" key="8">
    <source>
        <dbReference type="ARBA" id="ARBA00022884"/>
    </source>
</evidence>
<dbReference type="Pfam" id="PF00636">
    <property type="entry name" value="Ribonuclease_3"/>
    <property type="match status" value="2"/>
</dbReference>
<evidence type="ECO:0000259" key="12">
    <source>
        <dbReference type="PROSITE" id="PS50142"/>
    </source>
</evidence>
<keyword evidence="6" id="KW-0067">ATP-binding</keyword>
<keyword evidence="7" id="KW-0862">Zinc</keyword>
<dbReference type="CDD" id="cd18034">
    <property type="entry name" value="DEXHc_dicer"/>
    <property type="match status" value="1"/>
</dbReference>
<evidence type="ECO:0000256" key="4">
    <source>
        <dbReference type="ARBA" id="ARBA00022741"/>
    </source>
</evidence>
<dbReference type="Gene3D" id="3.40.50.300">
    <property type="entry name" value="P-loop containing nucleotide triphosphate hydrolases"/>
    <property type="match status" value="2"/>
</dbReference>
<keyword evidence="6" id="KW-0347">Helicase</keyword>
<feature type="domain" description="Helicase C-terminal" evidence="15">
    <location>
        <begin position="356"/>
        <end position="532"/>
    </location>
</feature>
<evidence type="ECO:0000256" key="10">
    <source>
        <dbReference type="ARBA" id="ARBA00035116"/>
    </source>
</evidence>
<dbReference type="SUPFAM" id="SSF52540">
    <property type="entry name" value="P-loop containing nucleoside triphosphate hydrolases"/>
    <property type="match status" value="1"/>
</dbReference>
<keyword evidence="3" id="KW-0930">Antiviral protein</keyword>
<keyword evidence="5" id="KW-0378">Hydrolase</keyword>
<evidence type="ECO:0000313" key="16">
    <source>
        <dbReference type="EMBL" id="KAL1868756.1"/>
    </source>
</evidence>
<feature type="domain" description="Helicase ATP-binding" evidence="14">
    <location>
        <begin position="133"/>
        <end position="315"/>
    </location>
</feature>
<feature type="domain" description="PAZ" evidence="13">
    <location>
        <begin position="710"/>
        <end position="842"/>
    </location>
</feature>
<dbReference type="SMART" id="SM00535">
    <property type="entry name" value="RIBOc"/>
    <property type="match status" value="2"/>
</dbReference>
<sequence length="1398" mass="158662">MFIHKSGTSVEETGKEQHSRQEHVDNHAREDATRSADTVIVKEEDDATEEQDSEKDGTQRWTVCSPAQTRDVSKRKRADIEAFDLWIERNQGRLLNTPNQTEATHEESSAQVALRNLESRKIITSPRDYQIELFERAKSENTIAVLDTGSGKTLIAALLLRWVLEKELEDRARGKQKKIAFFLVDKVALVFQQHAMLECNLDFPIQKFCGELVDHIWSKEMWDKTFAENMAIVCTADILYRCLHHSFIQMDRINLLVFDEAHHTKKYHVYASIIKDFYAPARDRGEVPRILGMTASPVDALVDISKAALKLEGLLHSRIATVPSLGLQKTICTPKEETVVKYGQLQPPSETDLHKSLTFLLEAHELFRKAFEFTKSAASHLGPWCADRFWLLYLGEDDAAKNEPAMRIPGLHAGYLVGSGSSDPTQQTISFREQILTVTRFKQGSLNCLFATSVAEEGLDVPDCNVVIRFDLPDTMIQHIQSRGRARHANSEYIHMVEEGNALHTRKLELNAASEQALRRICEALPEDRKLTGNDFDMAYFLRKEKNQRQYTVPTTGARLNYRSSMTCLANFVASLPHPPEVALFPDYFVIPAQEGFQCEVVLPVASPVRSVLALGLPQQLLPEVFPFPLYFGKGRSSAVVCVRVSEPVAVPKRLCERLTAFTLKIFYDIFSKEYDATAAEFPYFLCPSRHDHDFPFSVDSDPNVLIDWQVLDIVFEKPNIECSGNEEDSFFADRFVTDPWDGSRKFFIHRRRHDLKPIDRVPEYVPEPSHRSWKNSSQDILNYSVSLWTRNRNGFVWKEDQPVVEAQLLPIRRNFLDETDQDEIFESKRCFLVLEPLRISPLPPKTVAMAFTFPAAIHRIESNLIALDMCIFLGLSLRPDLALEAFTKNSDNTDEHNAEQINFQRGMGSNYERLEFLGDSFLKLATTVAIFTLHPDKDEFDHHVERMLLICNKNLLNNALQINLPEYIRSKSFSRRTWYPEGLVLKKGKKTAGDQVHSLSDKSIADVCEAIIGAAYLTSKEDGNFDMGVRAVTALVKDKKSHPMTSWSDYYASYRKPEWQTAAPTRTQEILAEHFAARVGYRFQSPRLLRCAFMHPSYPGRLYEKLPSYQRLEFLGDALLDMVCVDYLFQRFPGADPQWLTEHKMAMVSNQFLGCLSVSLGFHRHILTFHSEVQKDVHSYVMEITEARNRAKEDAAAAGKDPEVDFAKDYWVQCANPPKCLPDVLEAYVGAVFVDSGYDYGQVQCFFDHYILPFFVDMELYDTYANKHPVTLLMNLLQSRFHCSQCHLLVRELSGSEVTAPDPGDTNAAPDGVEGVVAPSVAVPENLFPSGTRPTSVICGLRIHGHTVTHAVAASGRYAKTAAARKAVAELENLELDEFRGRFRCDCPEQDDKDVGG</sequence>
<keyword evidence="8" id="KW-0694">RNA-binding</keyword>
<dbReference type="PANTHER" id="PTHR14950">
    <property type="entry name" value="DICER-RELATED"/>
    <property type="match status" value="1"/>
</dbReference>
<comment type="similarity">
    <text evidence="10">Belongs to the helicase family. Dicer subfamily.</text>
</comment>
<evidence type="ECO:0000313" key="17">
    <source>
        <dbReference type="Proteomes" id="UP001586593"/>
    </source>
</evidence>
<dbReference type="CDD" id="cd00593">
    <property type="entry name" value="RIBOc"/>
    <property type="match status" value="2"/>
</dbReference>
<reference evidence="16 17" key="1">
    <citation type="journal article" date="2024" name="Commun. Biol.">
        <title>Comparative genomic analysis of thermophilic fungi reveals convergent evolutionary adaptations and gene losses.</title>
        <authorList>
            <person name="Steindorff A.S."/>
            <person name="Aguilar-Pontes M.V."/>
            <person name="Robinson A.J."/>
            <person name="Andreopoulos B."/>
            <person name="LaButti K."/>
            <person name="Kuo A."/>
            <person name="Mondo S."/>
            <person name="Riley R."/>
            <person name="Otillar R."/>
            <person name="Haridas S."/>
            <person name="Lipzen A."/>
            <person name="Grimwood J."/>
            <person name="Schmutz J."/>
            <person name="Clum A."/>
            <person name="Reid I.D."/>
            <person name="Moisan M.C."/>
            <person name="Butler G."/>
            <person name="Nguyen T.T.M."/>
            <person name="Dewar K."/>
            <person name="Conant G."/>
            <person name="Drula E."/>
            <person name="Henrissat B."/>
            <person name="Hansel C."/>
            <person name="Singer S."/>
            <person name="Hutchinson M.I."/>
            <person name="de Vries R.P."/>
            <person name="Natvig D.O."/>
            <person name="Powell A.J."/>
            <person name="Tsang A."/>
            <person name="Grigoriev I.V."/>
        </authorList>
    </citation>
    <scope>NUCLEOTIDE SEQUENCE [LARGE SCALE GENOMIC DNA]</scope>
    <source>
        <strain evidence="16 17">ATCC 24622</strain>
    </source>
</reference>
<dbReference type="SUPFAM" id="SSF69065">
    <property type="entry name" value="RNase III domain-like"/>
    <property type="match status" value="2"/>
</dbReference>
<dbReference type="PROSITE" id="PS50142">
    <property type="entry name" value="RNASE_3_2"/>
    <property type="match status" value="2"/>
</dbReference>
<dbReference type="InterPro" id="IPR000999">
    <property type="entry name" value="RNase_III_dom"/>
</dbReference>
<dbReference type="InterPro" id="IPR006935">
    <property type="entry name" value="Helicase/UvrB_N"/>
</dbReference>
<evidence type="ECO:0000259" key="13">
    <source>
        <dbReference type="PROSITE" id="PS50821"/>
    </source>
</evidence>
<feature type="compositionally biased region" description="Polar residues" evidence="11">
    <location>
        <begin position="59"/>
        <end position="68"/>
    </location>
</feature>
<protein>
    <recommendedName>
        <fullName evidence="2">Dicer-like protein 1</fullName>
    </recommendedName>
</protein>
<evidence type="ECO:0000259" key="14">
    <source>
        <dbReference type="PROSITE" id="PS51192"/>
    </source>
</evidence>
<keyword evidence="9" id="KW-0051">Antiviral defense</keyword>
<feature type="compositionally biased region" description="Basic and acidic residues" evidence="11">
    <location>
        <begin position="12"/>
        <end position="34"/>
    </location>
</feature>
<feature type="compositionally biased region" description="Polar residues" evidence="11">
    <location>
        <begin position="1"/>
        <end position="11"/>
    </location>
</feature>
<evidence type="ECO:0000256" key="2">
    <source>
        <dbReference type="ARBA" id="ARBA00020797"/>
    </source>
</evidence>
<evidence type="ECO:0000256" key="6">
    <source>
        <dbReference type="ARBA" id="ARBA00022806"/>
    </source>
</evidence>
<dbReference type="PROSITE" id="PS00517">
    <property type="entry name" value="RNASE_3_1"/>
    <property type="match status" value="2"/>
</dbReference>
<evidence type="ECO:0000256" key="11">
    <source>
        <dbReference type="SAM" id="MobiDB-lite"/>
    </source>
</evidence>
<dbReference type="InterPro" id="IPR027417">
    <property type="entry name" value="P-loop_NTPase"/>
</dbReference>
<dbReference type="InterPro" id="IPR056755">
    <property type="entry name" value="DSRM_2"/>
</dbReference>
<proteinExistence type="inferred from homology"/>
<dbReference type="InterPro" id="IPR001650">
    <property type="entry name" value="Helicase_C-like"/>
</dbReference>
<feature type="domain" description="RNase III" evidence="12">
    <location>
        <begin position="1073"/>
        <end position="1238"/>
    </location>
</feature>
<dbReference type="PROSITE" id="PS51194">
    <property type="entry name" value="HELICASE_CTER"/>
    <property type="match status" value="1"/>
</dbReference>
<evidence type="ECO:0000259" key="15">
    <source>
        <dbReference type="PROSITE" id="PS51194"/>
    </source>
</evidence>
<keyword evidence="4" id="KW-0547">Nucleotide-binding</keyword>
<evidence type="ECO:0000256" key="7">
    <source>
        <dbReference type="ARBA" id="ARBA00022833"/>
    </source>
</evidence>
<name>A0ABR3WYJ8_9PEZI</name>
<dbReference type="Pfam" id="PF24995">
    <property type="entry name" value="DSRM_2"/>
    <property type="match status" value="1"/>
</dbReference>
<keyword evidence="17" id="KW-1185">Reference proteome</keyword>
<comment type="cofactor">
    <cofactor evidence="1">
        <name>Mg(2+)</name>
        <dbReference type="ChEBI" id="CHEBI:18420"/>
    </cofactor>
</comment>
<feature type="region of interest" description="Disordered" evidence="11">
    <location>
        <begin position="1"/>
        <end position="68"/>
    </location>
</feature>
<dbReference type="EMBL" id="JAZHXJ010000209">
    <property type="protein sequence ID" value="KAL1868756.1"/>
    <property type="molecule type" value="Genomic_DNA"/>
</dbReference>